<dbReference type="GeneID" id="3644697"/>
<evidence type="ECO:0000313" key="5">
    <source>
        <dbReference type="EMBL" id="AOW26084.1"/>
    </source>
</evidence>
<evidence type="ECO:0000256" key="1">
    <source>
        <dbReference type="RuleBase" id="RU000383"/>
    </source>
</evidence>
<dbReference type="GO" id="GO:0032786">
    <property type="term" value="P:positive regulation of DNA-templated transcription, elongation"/>
    <property type="evidence" value="ECO:0000318"/>
    <property type="project" value="GO_Central"/>
</dbReference>
<dbReference type="VEuPathDB" id="FungiDB:C1_04090C_A"/>
<dbReference type="OrthoDB" id="4951845at2759"/>
<dbReference type="Proteomes" id="UP000000559">
    <property type="component" value="Chromosome 1"/>
</dbReference>
<dbReference type="InterPro" id="IPR006671">
    <property type="entry name" value="Cyclin_N"/>
</dbReference>
<reference evidence="5 6" key="3">
    <citation type="journal article" date="2013" name="Genome Biol.">
        <title>Assembly of a phased diploid Candida albicans genome facilitates allele-specific measurements and provides a simple model for repeat and indel structure.</title>
        <authorList>
            <person name="Muzzey D."/>
            <person name="Schwartz K."/>
            <person name="Weissman J.S."/>
            <person name="Sherlock G."/>
        </authorList>
    </citation>
    <scope>NUCLEOTIDE SEQUENCE [LARGE SCALE GENOMIC DNA]</scope>
    <source>
        <strain evidence="6">SC5314 / ATCC MYA-2876</strain>
    </source>
</reference>
<dbReference type="RefSeq" id="XP_713646.2">
    <property type="nucleotide sequence ID" value="XM_708553.2"/>
</dbReference>
<dbReference type="GO" id="GO:0005634">
    <property type="term" value="C:nucleus"/>
    <property type="evidence" value="ECO:0000318"/>
    <property type="project" value="GO_Central"/>
</dbReference>
<evidence type="ECO:0000256" key="2">
    <source>
        <dbReference type="SAM" id="MobiDB-lite"/>
    </source>
</evidence>
<comment type="similarity">
    <text evidence="1">Belongs to the cyclin family.</text>
</comment>
<dbReference type="AlphaFoldDB" id="A0A1D8PD68"/>
<dbReference type="FunCoup" id="A0A1D8PD68">
    <property type="interactions" value="116"/>
</dbReference>
<evidence type="ECO:0000313" key="6">
    <source>
        <dbReference type="Proteomes" id="UP000000559"/>
    </source>
</evidence>
<dbReference type="CGD" id="CAL0000177605">
    <property type="gene designation" value="orf19.8643"/>
</dbReference>
<dbReference type="EMBL" id="CP017623">
    <property type="protein sequence ID" value="AOW26084.1"/>
    <property type="molecule type" value="Genomic_DNA"/>
</dbReference>
<name>A0A1D8PD68_CANAL</name>
<dbReference type="GO" id="GO:0061575">
    <property type="term" value="F:cyclin-dependent protein serine/threonine kinase activator activity"/>
    <property type="evidence" value="ECO:0000318"/>
    <property type="project" value="GO_Central"/>
</dbReference>
<feature type="domain" description="Cyclin-like" evidence="3">
    <location>
        <begin position="160"/>
        <end position="283"/>
    </location>
</feature>
<dbReference type="Pfam" id="PF00134">
    <property type="entry name" value="Cyclin_N"/>
    <property type="match status" value="1"/>
</dbReference>
<dbReference type="InterPro" id="IPR043198">
    <property type="entry name" value="Cyclin/Ssn8"/>
</dbReference>
<reference evidence="5 6" key="1">
    <citation type="journal article" date="2004" name="Proc. Natl. Acad. Sci. U.S.A.">
        <title>The diploid genome sequence of Candida albicans.</title>
        <authorList>
            <person name="Jones T."/>
            <person name="Federspiel N.A."/>
            <person name="Chibana H."/>
            <person name="Dungan J."/>
            <person name="Kalman S."/>
            <person name="Magee B.B."/>
            <person name="Newport G."/>
            <person name="Thorstenson Y.R."/>
            <person name="Agabian N."/>
            <person name="Magee P.T."/>
            <person name="Davis R.W."/>
            <person name="Scherer S."/>
        </authorList>
    </citation>
    <scope>NUCLEOTIDE SEQUENCE [LARGE SCALE GENOMIC DNA]</scope>
    <source>
        <strain evidence="6">SC5314 / ATCC MYA-2876</strain>
    </source>
</reference>
<dbReference type="SMART" id="SM00385">
    <property type="entry name" value="CYCLIN"/>
    <property type="match status" value="1"/>
</dbReference>
<feature type="compositionally biased region" description="Polar residues" evidence="2">
    <location>
        <begin position="29"/>
        <end position="41"/>
    </location>
</feature>
<dbReference type="PANTHER" id="PTHR10026">
    <property type="entry name" value="CYCLIN"/>
    <property type="match status" value="1"/>
</dbReference>
<dbReference type="FunFam" id="1.10.472.10:FF:000328">
    <property type="entry name" value="Cdk activating kinase (CAK)/RNA polymerase II transcription initiation/nucleotide excision repair factor TFIIH/TFIIK, cyclin H subunit"/>
    <property type="match status" value="1"/>
</dbReference>
<dbReference type="SMR" id="A0A1D8PD68"/>
<sequence length="495" mass="57059">MLSQKYPSILKSIHPSSVRTSKEKKKKFSSPTQHQQTNKQTRWWKKKKVTTNPTQPNPTQPNPTQPNPTILSKRYYYIDCSYIFISIMASRELTPIPTGATTGTGTAATNGSNTSTPLMPSIVQISRPFFTHKEISYLHNQTIPESLKPHYTNIKNNVFQFLFQIIKQLKFPLRVLATAMNYYQRYYLFNKFETNNNSSGGGGNGNGGATFDFSDDPHTIAITCLFLASKVEDCIKRLKDIQTIANKLRDQNIDENKIIESSGLSYIDHQRKHILSIEYKLLQIIKFDFNNGPITIRTSVDNLIIQFCKNMKINYKLSMLAWLINFDIMSTPLSLVVPPHCIALAIIIISLNLNPIEIKLNHEPQEEEEEEEGNYLSAQEILQSLDSDDFKCPEVLVNEAIIYILDYYIHQYQISILNVYLPLIDSESGKEQGYKFMKLKSEFNEIKIMDETSCSKLLNETDEYLNKWDYTISSKGSTRFMLSNKRRRFNKELEK</sequence>
<dbReference type="KEGG" id="cal:CAALFM_C104090CA"/>
<gene>
    <name evidence="5" type="ordered locus">CAALFM_C104090CA</name>
    <name evidence="4" type="ordered locus">orf19.8643</name>
</gene>
<dbReference type="InterPro" id="IPR036915">
    <property type="entry name" value="Cyclin-like_sf"/>
</dbReference>
<feature type="region of interest" description="Disordered" evidence="2">
    <location>
        <begin position="1"/>
        <end position="68"/>
    </location>
</feature>
<dbReference type="InterPro" id="IPR013763">
    <property type="entry name" value="Cyclin-like_dom"/>
</dbReference>
<feature type="compositionally biased region" description="Pro residues" evidence="2">
    <location>
        <begin position="55"/>
        <end position="66"/>
    </location>
</feature>
<proteinExistence type="inferred from homology"/>
<dbReference type="GO" id="GO:0045944">
    <property type="term" value="P:positive regulation of transcription by RNA polymerase II"/>
    <property type="evidence" value="ECO:0000318"/>
    <property type="project" value="GO_Central"/>
</dbReference>
<dbReference type="STRING" id="237561.A0A1D8PD68"/>
<evidence type="ECO:0000259" key="3">
    <source>
        <dbReference type="SMART" id="SM00385"/>
    </source>
</evidence>
<dbReference type="Gene3D" id="1.10.472.10">
    <property type="entry name" value="Cyclin-like"/>
    <property type="match status" value="2"/>
</dbReference>
<dbReference type="eggNOG" id="KOG0834">
    <property type="taxonomic scope" value="Eukaryota"/>
</dbReference>
<keyword evidence="1" id="KW-0195">Cyclin</keyword>
<reference evidence="5 6" key="2">
    <citation type="journal article" date="2007" name="Genome Biol.">
        <title>Assembly of the Candida albicans genome into sixteen supercontigs aligned on the eight chromosomes.</title>
        <authorList>
            <person name="van het Hoog M."/>
            <person name="Rast T.J."/>
            <person name="Martchenko M."/>
            <person name="Grindle S."/>
            <person name="Dignard D."/>
            <person name="Hogues H."/>
            <person name="Cuomo C."/>
            <person name="Berriman M."/>
            <person name="Scherer S."/>
            <person name="Magee B.B."/>
            <person name="Whiteway M."/>
            <person name="Chibana H."/>
            <person name="Nantel A."/>
            <person name="Magee P.T."/>
        </authorList>
    </citation>
    <scope>GENOME REANNOTATION</scope>
    <source>
        <strain evidence="6">SC5314 / ATCC MYA-2876</strain>
    </source>
</reference>
<dbReference type="SUPFAM" id="SSF47954">
    <property type="entry name" value="Cyclin-like"/>
    <property type="match status" value="2"/>
</dbReference>
<dbReference type="InParanoid" id="A0A1D8PD68"/>
<keyword evidence="6" id="KW-1185">Reference proteome</keyword>
<evidence type="ECO:0000313" key="4">
    <source>
        <dbReference type="CGD" id="CAL0000177605"/>
    </source>
</evidence>
<accession>A0A1D8PD68</accession>
<dbReference type="GO" id="GO:0008024">
    <property type="term" value="C:cyclin/CDK positive transcription elongation factor complex"/>
    <property type="evidence" value="ECO:0000318"/>
    <property type="project" value="GO_Central"/>
</dbReference>
<organism evidence="5 6">
    <name type="scientific">Candida albicans (strain SC5314 / ATCC MYA-2876)</name>
    <name type="common">Yeast</name>
    <dbReference type="NCBI Taxonomy" id="237561"/>
    <lineage>
        <taxon>Eukaryota</taxon>
        <taxon>Fungi</taxon>
        <taxon>Dikarya</taxon>
        <taxon>Ascomycota</taxon>
        <taxon>Saccharomycotina</taxon>
        <taxon>Pichiomycetes</taxon>
        <taxon>Debaryomycetaceae</taxon>
        <taxon>Candida/Lodderomyces clade</taxon>
        <taxon>Candida</taxon>
    </lineage>
</organism>
<protein>
    <recommendedName>
        <fullName evidence="3">Cyclin-like domain-containing protein</fullName>
    </recommendedName>
</protein>